<feature type="chain" id="PRO_5047138848" evidence="3">
    <location>
        <begin position="23"/>
        <end position="391"/>
    </location>
</feature>
<dbReference type="Gene3D" id="1.50.10.100">
    <property type="entry name" value="Chondroitin AC/alginate lyase"/>
    <property type="match status" value="1"/>
</dbReference>
<evidence type="ECO:0000256" key="1">
    <source>
        <dbReference type="ARBA" id="ARBA00022729"/>
    </source>
</evidence>
<dbReference type="InterPro" id="IPR008929">
    <property type="entry name" value="Chondroitin_lyas"/>
</dbReference>
<gene>
    <name evidence="5" type="ORF">Q4F19_07325</name>
</gene>
<evidence type="ECO:0000313" key="6">
    <source>
        <dbReference type="Proteomes" id="UP001169764"/>
    </source>
</evidence>
<name>A0ABT8Y789_9SPHN</name>
<evidence type="ECO:0000256" key="2">
    <source>
        <dbReference type="ARBA" id="ARBA00023239"/>
    </source>
</evidence>
<dbReference type="Proteomes" id="UP001169764">
    <property type="component" value="Unassembled WGS sequence"/>
</dbReference>
<dbReference type="EMBL" id="JAUOTP010000003">
    <property type="protein sequence ID" value="MDO6414188.1"/>
    <property type="molecule type" value="Genomic_DNA"/>
</dbReference>
<protein>
    <submittedName>
        <fullName evidence="5">Alginate lyase family protein</fullName>
    </submittedName>
</protein>
<keyword evidence="1 3" id="KW-0732">Signal</keyword>
<feature type="domain" description="Alginate lyase" evidence="4">
    <location>
        <begin position="53"/>
        <end position="331"/>
    </location>
</feature>
<organism evidence="5 6">
    <name type="scientific">Sphingomonas natans</name>
    <dbReference type="NCBI Taxonomy" id="3063330"/>
    <lineage>
        <taxon>Bacteria</taxon>
        <taxon>Pseudomonadati</taxon>
        <taxon>Pseudomonadota</taxon>
        <taxon>Alphaproteobacteria</taxon>
        <taxon>Sphingomonadales</taxon>
        <taxon>Sphingomonadaceae</taxon>
        <taxon>Sphingomonas</taxon>
    </lineage>
</organism>
<dbReference type="RefSeq" id="WP_303541203.1">
    <property type="nucleotide sequence ID" value="NZ_JAUOTP010000003.1"/>
</dbReference>
<evidence type="ECO:0000256" key="3">
    <source>
        <dbReference type="SAM" id="SignalP"/>
    </source>
</evidence>
<dbReference type="Pfam" id="PF05426">
    <property type="entry name" value="Alginate_lyase"/>
    <property type="match status" value="1"/>
</dbReference>
<dbReference type="InterPro" id="IPR008397">
    <property type="entry name" value="Alginate_lyase_dom"/>
</dbReference>
<keyword evidence="2 5" id="KW-0456">Lyase</keyword>
<accession>A0ABT8Y789</accession>
<dbReference type="SUPFAM" id="SSF48230">
    <property type="entry name" value="Chondroitin AC/alginate lyase"/>
    <property type="match status" value="1"/>
</dbReference>
<evidence type="ECO:0000259" key="4">
    <source>
        <dbReference type="Pfam" id="PF05426"/>
    </source>
</evidence>
<evidence type="ECO:0000313" key="5">
    <source>
        <dbReference type="EMBL" id="MDO6414188.1"/>
    </source>
</evidence>
<dbReference type="GO" id="GO:0016829">
    <property type="term" value="F:lyase activity"/>
    <property type="evidence" value="ECO:0007669"/>
    <property type="project" value="UniProtKB-KW"/>
</dbReference>
<feature type="signal peptide" evidence="3">
    <location>
        <begin position="1"/>
        <end position="22"/>
    </location>
</feature>
<reference evidence="5" key="1">
    <citation type="submission" date="2023-07" db="EMBL/GenBank/DDBJ databases">
        <authorList>
            <person name="Kim M."/>
        </authorList>
    </citation>
    <scope>NUCLEOTIDE SEQUENCE</scope>
    <source>
        <strain evidence="5">BIUV-7</strain>
    </source>
</reference>
<sequence>MDRRTLLTALALAPFTAGAVSAASEPDREAIRQRERPRVVAAANRFLSLRPTTVTARRATRSPGRAHDYYSEGDYWWPDPERPGGPYIRRDGYSNPDRFDEHRQALISFSVQMPTLAAAWQLTADPRYARHAAEHLDAWFVNPATCMAPNLDHAQAIIGVNTGRGIGVIDTLHLVEVAQAALVLQRAGSAYPAAQGAAVRQWFARYLEWLTTSPNGLDESDEKNNHGSCYALQVAAFARLVRDRKLVMAQARSFREVLIPNQVEADGRQPLELARTKPYSYSLFNLDVLSTLATIASSADDDLWHFATADGRGLAKALAYMAPAIADKRRWPAKPDVEFFDKLPVRQVSLLFGGLALGRSDYLKLWQGLDADPETPEIIRNFPIRQPVLWI</sequence>
<comment type="caution">
    <text evidence="5">The sequence shown here is derived from an EMBL/GenBank/DDBJ whole genome shotgun (WGS) entry which is preliminary data.</text>
</comment>
<proteinExistence type="predicted"/>
<keyword evidence="6" id="KW-1185">Reference proteome</keyword>